<dbReference type="Gene3D" id="3.30.70.360">
    <property type="match status" value="1"/>
</dbReference>
<comment type="caution">
    <text evidence="6">The sequence shown here is derived from an EMBL/GenBank/DDBJ whole genome shotgun (WGS) entry which is preliminary data.</text>
</comment>
<evidence type="ECO:0000313" key="6">
    <source>
        <dbReference type="EMBL" id="HJH50993.1"/>
    </source>
</evidence>
<dbReference type="EMBL" id="DYXE01000095">
    <property type="protein sequence ID" value="HJH50993.1"/>
    <property type="molecule type" value="Genomic_DNA"/>
</dbReference>
<feature type="binding site" evidence="3">
    <location>
        <position position="190"/>
    </location>
    <ligand>
        <name>Zn(2+)</name>
        <dbReference type="ChEBI" id="CHEBI:29105"/>
        <label>1</label>
    </ligand>
</feature>
<reference evidence="6" key="2">
    <citation type="submission" date="2021-09" db="EMBL/GenBank/DDBJ databases">
        <authorList>
            <person name="Gilroy R."/>
        </authorList>
    </citation>
    <scope>NUCLEOTIDE SEQUENCE</scope>
    <source>
        <strain evidence="6">USAMLcec4-12693</strain>
    </source>
</reference>
<dbReference type="RefSeq" id="WP_070087895.1">
    <property type="nucleotide sequence ID" value="NZ_CABMJS010000007.1"/>
</dbReference>
<comment type="cofactor">
    <cofactor evidence="3">
        <name>Zn(2+)</name>
        <dbReference type="ChEBI" id="CHEBI:29105"/>
    </cofactor>
    <text evidence="3">Binds 2 Zn(2+) ions per subunit.</text>
</comment>
<feature type="binding site" evidence="3">
    <location>
        <position position="91"/>
    </location>
    <ligand>
        <name>Zn(2+)</name>
        <dbReference type="ChEBI" id="CHEBI:29105"/>
        <label>1</label>
    </ligand>
</feature>
<dbReference type="Pfam" id="PF01546">
    <property type="entry name" value="Peptidase_M20"/>
    <property type="match status" value="1"/>
</dbReference>
<protein>
    <submittedName>
        <fullName evidence="6">Zn-dependent hydrolase</fullName>
    </submittedName>
</protein>
<dbReference type="GO" id="GO:0046872">
    <property type="term" value="F:metal ion binding"/>
    <property type="evidence" value="ECO:0007669"/>
    <property type="project" value="UniProtKB-KW"/>
</dbReference>
<proteinExistence type="inferred from homology"/>
<dbReference type="GO" id="GO:0016813">
    <property type="term" value="F:hydrolase activity, acting on carbon-nitrogen (but not peptide) bonds, in linear amidines"/>
    <property type="evidence" value="ECO:0007669"/>
    <property type="project" value="InterPro"/>
</dbReference>
<feature type="binding site" evidence="3">
    <location>
        <position position="80"/>
    </location>
    <ligand>
        <name>Zn(2+)</name>
        <dbReference type="ChEBI" id="CHEBI:29105"/>
        <label>1</label>
    </ligand>
</feature>
<keyword evidence="3" id="KW-0479">Metal-binding</keyword>
<feature type="binding site" evidence="4">
    <location>
        <position position="215"/>
    </location>
    <ligand>
        <name>allantoate</name>
        <dbReference type="ChEBI" id="CHEBI:17536"/>
    </ligand>
</feature>
<dbReference type="SUPFAM" id="SSF55031">
    <property type="entry name" value="Bacterial exopeptidase dimerisation domain"/>
    <property type="match status" value="1"/>
</dbReference>
<keyword evidence="3" id="KW-0862">Zinc</keyword>
<dbReference type="InterPro" id="IPR036264">
    <property type="entry name" value="Bact_exopeptidase_dim_dom"/>
</dbReference>
<dbReference type="OrthoDB" id="9808195at2"/>
<dbReference type="InterPro" id="IPR010158">
    <property type="entry name" value="Amidase_Cbmase"/>
</dbReference>
<dbReference type="AlphaFoldDB" id="A0A9D2W094"/>
<evidence type="ECO:0000259" key="5">
    <source>
        <dbReference type="Pfam" id="PF07687"/>
    </source>
</evidence>
<sequence>MKVNVKRIHSRLEEIYQCGKEEDGTFTRMAYSPEDVKGRETFMNYFRQLGIEPRVDEAGNIHARLEGEDPALPAILTGSHLDTVPDGGRYDGVVGCVSGLEVVETLVENARRLRHPLEVIVFTDEEGFRFGSGLLGSSAICGQELDIKESDMDLYGNKRADVIKSYGITVADAPKAKMNPRDVHCFLELHVEQGASLYKSHTPIGVVSSIAGVSRYEIVITGEANHAGSTVMADRKDALVAASRFIARVPEIVKANGNEYTVATVGTIKVQPNSVNVVPGSCTFNLEIRDQHAEVITEIEKLAKEYLDQICQEMGEEYSFTQISYHEPAPMSEWVKAAIETAVKKMGVEYKVVPSGAFHDSLIMTSVFPTGMIFVPSVDGISHSRYEFTEDADIEQGAQLLLETILEADNMDSHVK</sequence>
<dbReference type="NCBIfam" id="TIGR01879">
    <property type="entry name" value="hydantase"/>
    <property type="match status" value="1"/>
</dbReference>
<feature type="binding site" evidence="3">
    <location>
        <position position="126"/>
    </location>
    <ligand>
        <name>Zn(2+)</name>
        <dbReference type="ChEBI" id="CHEBI:29105"/>
        <label>2</label>
    </ligand>
</feature>
<dbReference type="CDD" id="cd03884">
    <property type="entry name" value="M20_bAS"/>
    <property type="match status" value="1"/>
</dbReference>
<accession>A0A9D2W094</accession>
<dbReference type="PANTHER" id="PTHR32494">
    <property type="entry name" value="ALLANTOATE DEIMINASE-RELATED"/>
    <property type="match status" value="1"/>
</dbReference>
<dbReference type="InterPro" id="IPR011650">
    <property type="entry name" value="Peptidase_M20_dimer"/>
</dbReference>
<organism evidence="6 7">
    <name type="scientific">Merdimonas faecis</name>
    <dbReference type="NCBI Taxonomy" id="1653435"/>
    <lineage>
        <taxon>Bacteria</taxon>
        <taxon>Bacillati</taxon>
        <taxon>Bacillota</taxon>
        <taxon>Clostridia</taxon>
        <taxon>Lachnospirales</taxon>
        <taxon>Lachnospiraceae</taxon>
        <taxon>Merdimonas</taxon>
    </lineage>
</organism>
<dbReference type="Proteomes" id="UP000813420">
    <property type="component" value="Unassembled WGS sequence"/>
</dbReference>
<evidence type="ECO:0000256" key="4">
    <source>
        <dbReference type="PIRSR" id="PIRSR001235-2"/>
    </source>
</evidence>
<dbReference type="NCBIfam" id="NF006771">
    <property type="entry name" value="PRK09290.1-5"/>
    <property type="match status" value="1"/>
</dbReference>
<gene>
    <name evidence="6" type="ORF">K8V39_12135</name>
</gene>
<dbReference type="Pfam" id="PF07687">
    <property type="entry name" value="M20_dimer"/>
    <property type="match status" value="1"/>
</dbReference>
<dbReference type="SUPFAM" id="SSF53187">
    <property type="entry name" value="Zn-dependent exopeptidases"/>
    <property type="match status" value="1"/>
</dbReference>
<feature type="binding site" evidence="3">
    <location>
        <position position="91"/>
    </location>
    <ligand>
        <name>Zn(2+)</name>
        <dbReference type="ChEBI" id="CHEBI:29105"/>
        <label>2</label>
    </ligand>
</feature>
<feature type="domain" description="Peptidase M20 dimerisation" evidence="5">
    <location>
        <begin position="212"/>
        <end position="311"/>
    </location>
</feature>
<evidence type="ECO:0000256" key="1">
    <source>
        <dbReference type="ARBA" id="ARBA00006153"/>
    </source>
</evidence>
<name>A0A9D2W094_9FIRM</name>
<feature type="binding site" evidence="4">
    <location>
        <position position="276"/>
    </location>
    <ligand>
        <name>allantoate</name>
        <dbReference type="ChEBI" id="CHEBI:17536"/>
    </ligand>
</feature>
<keyword evidence="2 6" id="KW-0378">Hydrolase</keyword>
<dbReference type="InterPro" id="IPR002933">
    <property type="entry name" value="Peptidase_M20"/>
</dbReference>
<dbReference type="Gene3D" id="3.40.630.10">
    <property type="entry name" value="Zn peptidases"/>
    <property type="match status" value="1"/>
</dbReference>
<dbReference type="PIRSF" id="PIRSF001235">
    <property type="entry name" value="Amidase_carbamoylase"/>
    <property type="match status" value="1"/>
</dbReference>
<feature type="binding site" evidence="4">
    <location>
        <position position="289"/>
    </location>
    <ligand>
        <name>allantoate</name>
        <dbReference type="ChEBI" id="CHEBI:17536"/>
    </ligand>
</feature>
<feature type="binding site" evidence="3">
    <location>
        <position position="383"/>
    </location>
    <ligand>
        <name>Zn(2+)</name>
        <dbReference type="ChEBI" id="CHEBI:29105"/>
        <label>2</label>
    </ligand>
</feature>
<dbReference type="PANTHER" id="PTHR32494:SF5">
    <property type="entry name" value="ALLANTOATE AMIDOHYDROLASE"/>
    <property type="match status" value="1"/>
</dbReference>
<evidence type="ECO:0000256" key="3">
    <source>
        <dbReference type="PIRSR" id="PIRSR001235-1"/>
    </source>
</evidence>
<reference evidence="6" key="1">
    <citation type="journal article" date="2021" name="PeerJ">
        <title>Extensive microbial diversity within the chicken gut microbiome revealed by metagenomics and culture.</title>
        <authorList>
            <person name="Gilroy R."/>
            <person name="Ravi A."/>
            <person name="Getino M."/>
            <person name="Pursley I."/>
            <person name="Horton D.L."/>
            <person name="Alikhan N.F."/>
            <person name="Baker D."/>
            <person name="Gharbi K."/>
            <person name="Hall N."/>
            <person name="Watson M."/>
            <person name="Adriaenssens E.M."/>
            <person name="Foster-Nyarko E."/>
            <person name="Jarju S."/>
            <person name="Secka A."/>
            <person name="Antonio M."/>
            <person name="Oren A."/>
            <person name="Chaudhuri R.R."/>
            <person name="La Ragione R."/>
            <person name="Hildebrand F."/>
            <person name="Pallen M.J."/>
        </authorList>
    </citation>
    <scope>NUCLEOTIDE SEQUENCE</scope>
    <source>
        <strain evidence="6">USAMLcec4-12693</strain>
    </source>
</reference>
<evidence type="ECO:0000313" key="7">
    <source>
        <dbReference type="Proteomes" id="UP000813420"/>
    </source>
</evidence>
<comment type="similarity">
    <text evidence="1">Belongs to the peptidase M20 family.</text>
</comment>
<evidence type="ECO:0000256" key="2">
    <source>
        <dbReference type="ARBA" id="ARBA00022801"/>
    </source>
</evidence>